<keyword evidence="5" id="KW-0007">Acetylation</keyword>
<evidence type="ECO:0000256" key="11">
    <source>
        <dbReference type="SAM" id="Coils"/>
    </source>
</evidence>
<dbReference type="Gene3D" id="1.10.472.80">
    <property type="entry name" value="Ypt/Rab-GAP domain of gyp1p, domain 3"/>
    <property type="match status" value="1"/>
</dbReference>
<reference evidence="14 15" key="1">
    <citation type="journal article" date="2019" name="Genome Biol. Evol.">
        <title>Whole-Genome Sequencing of the Giant Devil Catfish, Bagarius yarrelli.</title>
        <authorList>
            <person name="Jiang W."/>
            <person name="Lv Y."/>
            <person name="Cheng L."/>
            <person name="Yang K."/>
            <person name="Chao B."/>
            <person name="Wang X."/>
            <person name="Li Y."/>
            <person name="Pan X."/>
            <person name="You X."/>
            <person name="Zhang Y."/>
            <person name="Yang J."/>
            <person name="Li J."/>
            <person name="Zhang X."/>
            <person name="Liu S."/>
            <person name="Sun C."/>
            <person name="Yang J."/>
            <person name="Shi Q."/>
        </authorList>
    </citation>
    <scope>NUCLEOTIDE SEQUENCE [LARGE SCALE GENOMIC DNA]</scope>
    <source>
        <strain evidence="14">JWS20170419001</strain>
        <tissue evidence="14">Muscle</tissue>
    </source>
</reference>
<keyword evidence="11" id="KW-0175">Coiled coil</keyword>
<keyword evidence="6" id="KW-0333">Golgi apparatus</keyword>
<feature type="region of interest" description="Disordered" evidence="12">
    <location>
        <begin position="500"/>
        <end position="537"/>
    </location>
</feature>
<dbReference type="SUPFAM" id="SSF47923">
    <property type="entry name" value="Ypt/Rab-GAP domain of gyp1p"/>
    <property type="match status" value="2"/>
</dbReference>
<feature type="coiled-coil region" evidence="11">
    <location>
        <begin position="128"/>
        <end position="162"/>
    </location>
</feature>
<evidence type="ECO:0000256" key="3">
    <source>
        <dbReference type="ARBA" id="ARBA00022468"/>
    </source>
</evidence>
<keyword evidence="4" id="KW-0597">Phosphoprotein</keyword>
<evidence type="ECO:0000256" key="1">
    <source>
        <dbReference type="ARBA" id="ARBA00004541"/>
    </source>
</evidence>
<evidence type="ECO:0000256" key="2">
    <source>
        <dbReference type="ARBA" id="ARBA00004555"/>
    </source>
</evidence>
<dbReference type="AlphaFoldDB" id="A0A556TRH4"/>
<dbReference type="Gene3D" id="1.10.10.750">
    <property type="entry name" value="Ypt/Rab-GAP domain of gyp1p, domain 1"/>
    <property type="match status" value="1"/>
</dbReference>
<feature type="region of interest" description="Disordered" evidence="12">
    <location>
        <begin position="398"/>
        <end position="480"/>
    </location>
</feature>
<dbReference type="FunFam" id="1.10.8.270:FF:000010">
    <property type="entry name" value="Putative USP6 N-terminal-like protein"/>
    <property type="match status" value="1"/>
</dbReference>
<evidence type="ECO:0000256" key="5">
    <source>
        <dbReference type="ARBA" id="ARBA00022990"/>
    </source>
</evidence>
<dbReference type="Pfam" id="PF00566">
    <property type="entry name" value="RabGAP-TBC"/>
    <property type="match status" value="1"/>
</dbReference>
<feature type="compositionally biased region" description="Basic and acidic residues" evidence="12">
    <location>
        <begin position="456"/>
        <end position="474"/>
    </location>
</feature>
<name>A0A556TRH4_BAGYA</name>
<keyword evidence="7" id="KW-0968">Cytoplasmic vesicle</keyword>
<evidence type="ECO:0000256" key="9">
    <source>
        <dbReference type="ARBA" id="ARBA00064037"/>
    </source>
</evidence>
<evidence type="ECO:0000256" key="4">
    <source>
        <dbReference type="ARBA" id="ARBA00022553"/>
    </source>
</evidence>
<dbReference type="InterPro" id="IPR035969">
    <property type="entry name" value="Rab-GAP_TBC_sf"/>
</dbReference>
<gene>
    <name evidence="14" type="ORF">Baya_4951</name>
</gene>
<dbReference type="PANTHER" id="PTHR47219:SF25">
    <property type="entry name" value="RAB-GAP TBC DOMAIN-CONTAINING PROTEIN"/>
    <property type="match status" value="1"/>
</dbReference>
<dbReference type="GO" id="GO:0005096">
    <property type="term" value="F:GTPase activator activity"/>
    <property type="evidence" value="ECO:0007669"/>
    <property type="project" value="UniProtKB-KW"/>
</dbReference>
<keyword evidence="3" id="KW-0343">GTPase activation</keyword>
<feature type="region of interest" description="Disordered" evidence="12">
    <location>
        <begin position="555"/>
        <end position="587"/>
    </location>
</feature>
<dbReference type="FunFam" id="1.10.10.750:FF:000001">
    <property type="entry name" value="TBC1 domain family member 10A"/>
    <property type="match status" value="1"/>
</dbReference>
<dbReference type="EMBL" id="VCAZ01000013">
    <property type="protein sequence ID" value="TSK45860.1"/>
    <property type="molecule type" value="Genomic_DNA"/>
</dbReference>
<evidence type="ECO:0000256" key="10">
    <source>
        <dbReference type="ARBA" id="ARBA00070172"/>
    </source>
</evidence>
<feature type="compositionally biased region" description="Low complexity" evidence="12">
    <location>
        <begin position="433"/>
        <end position="446"/>
    </location>
</feature>
<feature type="domain" description="Rab-GAP TBC" evidence="13">
    <location>
        <begin position="115"/>
        <end position="307"/>
    </location>
</feature>
<dbReference type="Proteomes" id="UP000319801">
    <property type="component" value="Unassembled WGS sequence"/>
</dbReference>
<proteinExistence type="predicted"/>
<comment type="function">
    <text evidence="8">Acts as a GTPase-activating protein for RAB5A and RAB43. Involved in receptor trafficking. In complex with EPS8 inhibits internalization of EGFR. Involved in retrograde transport from the endocytic pathway to the Golgi apparatus. Involved in the transport of Shiga toxin from early and recycling endosomes to the trans-Golgi network. Required for structural integrity of the Golgi complex.</text>
</comment>
<sequence length="695" mass="79362">MNVRAVKCSSQYKRFEMKKDIDTLIAEERAEIISKYDKGRAEGVHINSWEDANYSVYKVMDRFGFLHEEELPTPSAVEEKHKGQQMERVEKWLKMVKNWNRYHNSEKMIKRVYKGIPLQLRGQAWALLLELEKVKQQNQGKYEKMKEQARNFSTEIKQIDLDVNRTFRNHVMFMERFGVKQQALFHVLAAYSVYNTEVSYCQGMSQIAAILLMYLNEEDAFWALSQLLTNQKHAMHGFFIPGFPKLQRFQSHHDQILAKLLPKLKRHLDKEQMTTGIYTTKWFLQCFIDRTPFTLTLRLWDIYILEGEKILPAMAYTTLRIHKRHLLKLPLEDLREFLQESISSSFQLSDDAVIEQLLVAMSELRKMKLALPPAPKDDELPKKPLGVERPIVLTPITPVKPVKYADQPPAHPHRTQTNQTPPVPPAKPSLFTQTPSPNPQSSSLQPETYLSGTGSEEQRLVPPEIRETLSRTDSVEWPPPYLPSEVDSYSVDSLNLPELPPPPLPCLDPESGVYLSPSGDSLPVSPMQEELSSSPSSYRAQRQVGKFPVNFYIPASPGARRPSEQSHYDNLSEEEEQPEIRGNSGLCSSQLWPSPPSFFYIPESTPAPPPKHTAIDVTSNSYFIQPPLEFDDLPSTVSSPLHCKAANQNKSHRNQLQRPRLPVKPAALSSGPSAACADFNRMHVPTHQPPKPVTF</sequence>
<evidence type="ECO:0000256" key="7">
    <source>
        <dbReference type="ARBA" id="ARBA00023329"/>
    </source>
</evidence>
<dbReference type="InterPro" id="IPR050302">
    <property type="entry name" value="Rab_GAP_TBC_domain"/>
</dbReference>
<dbReference type="PROSITE" id="PS50086">
    <property type="entry name" value="TBC_RABGAP"/>
    <property type="match status" value="1"/>
</dbReference>
<evidence type="ECO:0000256" key="12">
    <source>
        <dbReference type="SAM" id="MobiDB-lite"/>
    </source>
</evidence>
<evidence type="ECO:0000313" key="15">
    <source>
        <dbReference type="Proteomes" id="UP000319801"/>
    </source>
</evidence>
<dbReference type="GO" id="GO:0005794">
    <property type="term" value="C:Golgi apparatus"/>
    <property type="evidence" value="ECO:0007669"/>
    <property type="project" value="UniProtKB-SubCell"/>
</dbReference>
<evidence type="ECO:0000313" key="14">
    <source>
        <dbReference type="EMBL" id="TSK45860.1"/>
    </source>
</evidence>
<evidence type="ECO:0000256" key="8">
    <source>
        <dbReference type="ARBA" id="ARBA00059926"/>
    </source>
</evidence>
<keyword evidence="15" id="KW-1185">Reference proteome</keyword>
<evidence type="ECO:0000256" key="6">
    <source>
        <dbReference type="ARBA" id="ARBA00023034"/>
    </source>
</evidence>
<dbReference type="InterPro" id="IPR000195">
    <property type="entry name" value="Rab-GAP-TBC_dom"/>
</dbReference>
<organism evidence="14 15">
    <name type="scientific">Bagarius yarrelli</name>
    <name type="common">Goonch</name>
    <name type="synonym">Bagrus yarrelli</name>
    <dbReference type="NCBI Taxonomy" id="175774"/>
    <lineage>
        <taxon>Eukaryota</taxon>
        <taxon>Metazoa</taxon>
        <taxon>Chordata</taxon>
        <taxon>Craniata</taxon>
        <taxon>Vertebrata</taxon>
        <taxon>Euteleostomi</taxon>
        <taxon>Actinopterygii</taxon>
        <taxon>Neopterygii</taxon>
        <taxon>Teleostei</taxon>
        <taxon>Ostariophysi</taxon>
        <taxon>Siluriformes</taxon>
        <taxon>Sisoridae</taxon>
        <taxon>Sisorinae</taxon>
        <taxon>Bagarius</taxon>
    </lineage>
</organism>
<accession>A0A556TRH4</accession>
<comment type="caution">
    <text evidence="14">The sequence shown here is derived from an EMBL/GenBank/DDBJ whole genome shotgun (WGS) entry which is preliminary data.</text>
</comment>
<dbReference type="SMART" id="SM00164">
    <property type="entry name" value="TBC"/>
    <property type="match status" value="1"/>
</dbReference>
<dbReference type="PANTHER" id="PTHR47219">
    <property type="entry name" value="RAB GTPASE-ACTIVATING PROTEIN 1-LIKE"/>
    <property type="match status" value="1"/>
</dbReference>
<dbReference type="GO" id="GO:0031267">
    <property type="term" value="F:small GTPase binding"/>
    <property type="evidence" value="ECO:0007669"/>
    <property type="project" value="TreeGrafter"/>
</dbReference>
<dbReference type="OrthoDB" id="294251at2759"/>
<dbReference type="GO" id="GO:0031410">
    <property type="term" value="C:cytoplasmic vesicle"/>
    <property type="evidence" value="ECO:0007669"/>
    <property type="project" value="UniProtKB-SubCell"/>
</dbReference>
<evidence type="ECO:0000259" key="13">
    <source>
        <dbReference type="PROSITE" id="PS50086"/>
    </source>
</evidence>
<dbReference type="Gene3D" id="1.10.8.270">
    <property type="entry name" value="putative rabgap domain of human tbc1 domain family member 14 like domains"/>
    <property type="match status" value="1"/>
</dbReference>
<comment type="subcellular location">
    <subcellularLocation>
        <location evidence="1">Cytoplasmic vesicle</location>
    </subcellularLocation>
    <subcellularLocation>
        <location evidence="2">Golgi apparatus</location>
    </subcellularLocation>
</comment>
<protein>
    <recommendedName>
        <fullName evidence="10">USP6 N-terminal-like protein</fullName>
    </recommendedName>
</protein>
<comment type="subunit">
    <text evidence="9">Interacts with EPS8.</text>
</comment>
<feature type="region of interest" description="Disordered" evidence="12">
    <location>
        <begin position="647"/>
        <end position="674"/>
    </location>
</feature>
<dbReference type="FunFam" id="1.10.472.80:FF:000019">
    <property type="entry name" value="USP6 N-terminal like"/>
    <property type="match status" value="1"/>
</dbReference>